<keyword evidence="2" id="KW-1185">Reference proteome</keyword>
<sequence>MNNRPFYNHPPPYYERYANFQYQPQPQQQPQQSYNPYHQQTESFYSQTPFEHFAKPKQPTNWYQEMYQNPDSYNQQYTNPSNGFLSQFQDEKGQMNLDKMLSTVGQMANTYHQVQPIIKQFGNFMKTFR</sequence>
<evidence type="ECO:0000313" key="1">
    <source>
        <dbReference type="EMBL" id="MFD2043864.1"/>
    </source>
</evidence>
<reference evidence="2" key="1">
    <citation type="journal article" date="2019" name="Int. J. Syst. Evol. Microbiol.">
        <title>The Global Catalogue of Microorganisms (GCM) 10K type strain sequencing project: providing services to taxonomists for standard genome sequencing and annotation.</title>
        <authorList>
            <consortium name="The Broad Institute Genomics Platform"/>
            <consortium name="The Broad Institute Genome Sequencing Center for Infectious Disease"/>
            <person name="Wu L."/>
            <person name="Ma J."/>
        </authorList>
    </citation>
    <scope>NUCLEOTIDE SEQUENCE [LARGE SCALE GENOMIC DNA]</scope>
    <source>
        <strain evidence="2">R28</strain>
    </source>
</reference>
<dbReference type="Proteomes" id="UP001597383">
    <property type="component" value="Unassembled WGS sequence"/>
</dbReference>
<dbReference type="EMBL" id="JBHUHQ010000012">
    <property type="protein sequence ID" value="MFD2043864.1"/>
    <property type="molecule type" value="Genomic_DNA"/>
</dbReference>
<gene>
    <name evidence="1" type="ORF">ACFSJF_06300</name>
</gene>
<evidence type="ECO:0000313" key="2">
    <source>
        <dbReference type="Proteomes" id="UP001597383"/>
    </source>
</evidence>
<dbReference type="RefSeq" id="WP_377555947.1">
    <property type="nucleotide sequence ID" value="NZ_JBHUHQ010000012.1"/>
</dbReference>
<protein>
    <submittedName>
        <fullName evidence="1">YppG family protein</fullName>
    </submittedName>
</protein>
<organism evidence="1 2">
    <name type="scientific">Ornithinibacillus salinisoli</name>
    <dbReference type="NCBI Taxonomy" id="1848459"/>
    <lineage>
        <taxon>Bacteria</taxon>
        <taxon>Bacillati</taxon>
        <taxon>Bacillota</taxon>
        <taxon>Bacilli</taxon>
        <taxon>Bacillales</taxon>
        <taxon>Bacillaceae</taxon>
        <taxon>Ornithinibacillus</taxon>
    </lineage>
</organism>
<proteinExistence type="predicted"/>
<dbReference type="Pfam" id="PF14179">
    <property type="entry name" value="YppG"/>
    <property type="match status" value="1"/>
</dbReference>
<name>A0ABW4VW69_9BACI</name>
<comment type="caution">
    <text evidence="1">The sequence shown here is derived from an EMBL/GenBank/DDBJ whole genome shotgun (WGS) entry which is preliminary data.</text>
</comment>
<accession>A0ABW4VW69</accession>
<dbReference type="InterPro" id="IPR025555">
    <property type="entry name" value="YppG"/>
</dbReference>